<dbReference type="PANTHER" id="PTHR43157">
    <property type="entry name" value="PHOSPHATIDYLINOSITOL-GLYCAN BIOSYNTHESIS CLASS F PROTEIN-RELATED"/>
    <property type="match status" value="1"/>
</dbReference>
<reference evidence="2 3" key="1">
    <citation type="submission" date="2013-04" db="EMBL/GenBank/DDBJ databases">
        <title>Oceanococcus atlanticus 22II-S10r2 Genome Sequencing.</title>
        <authorList>
            <person name="Lai Q."/>
            <person name="Li G."/>
            <person name="Shao Z."/>
        </authorList>
    </citation>
    <scope>NUCLEOTIDE SEQUENCE [LARGE SCALE GENOMIC DNA]</scope>
    <source>
        <strain evidence="2 3">22II-S10r2</strain>
    </source>
</reference>
<gene>
    <name evidence="2" type="ORF">ATO7_12288</name>
</gene>
<dbReference type="InterPro" id="IPR002347">
    <property type="entry name" value="SDR_fam"/>
</dbReference>
<dbReference type="PRINTS" id="PR00081">
    <property type="entry name" value="GDHRDH"/>
</dbReference>
<dbReference type="Gene3D" id="3.40.50.720">
    <property type="entry name" value="NAD(P)-binding Rossmann-like Domain"/>
    <property type="match status" value="1"/>
</dbReference>
<dbReference type="RefSeq" id="WP_158523198.1">
    <property type="nucleotide sequence ID" value="NZ_AQQV01000003.1"/>
</dbReference>
<name>A0A1Y1SBZ3_9GAMM</name>
<organism evidence="2 3">
    <name type="scientific">Oceanococcus atlanticus</name>
    <dbReference type="NCBI Taxonomy" id="1317117"/>
    <lineage>
        <taxon>Bacteria</taxon>
        <taxon>Pseudomonadati</taxon>
        <taxon>Pseudomonadota</taxon>
        <taxon>Gammaproteobacteria</taxon>
        <taxon>Chromatiales</taxon>
        <taxon>Oceanococcaceae</taxon>
        <taxon>Oceanococcus</taxon>
    </lineage>
</organism>
<dbReference type="Pfam" id="PF00106">
    <property type="entry name" value="adh_short"/>
    <property type="match status" value="1"/>
</dbReference>
<dbReference type="AlphaFoldDB" id="A0A1Y1SBZ3"/>
<dbReference type="SUPFAM" id="SSF51735">
    <property type="entry name" value="NAD(P)-binding Rossmann-fold domains"/>
    <property type="match status" value="1"/>
</dbReference>
<proteinExistence type="predicted"/>
<accession>A0A1Y1SBZ3</accession>
<evidence type="ECO:0000313" key="3">
    <source>
        <dbReference type="Proteomes" id="UP000192342"/>
    </source>
</evidence>
<dbReference type="EMBL" id="AQQV01000003">
    <property type="protein sequence ID" value="ORE86073.1"/>
    <property type="molecule type" value="Genomic_DNA"/>
</dbReference>
<comment type="caution">
    <text evidence="2">The sequence shown here is derived from an EMBL/GenBank/DDBJ whole genome shotgun (WGS) entry which is preliminary data.</text>
</comment>
<evidence type="ECO:0000313" key="2">
    <source>
        <dbReference type="EMBL" id="ORE86073.1"/>
    </source>
</evidence>
<keyword evidence="3" id="KW-1185">Reference proteome</keyword>
<dbReference type="OrthoDB" id="109589at2"/>
<dbReference type="GO" id="GO:0016491">
    <property type="term" value="F:oxidoreductase activity"/>
    <property type="evidence" value="ECO:0007669"/>
    <property type="project" value="UniProtKB-KW"/>
</dbReference>
<protein>
    <submittedName>
        <fullName evidence="2">Dehydrogenase</fullName>
    </submittedName>
</protein>
<sequence length="304" mass="32505">MTRLDGKTALITGAASGLGRETAIELAQRGARVYIADRNREAGLALAHDLADQDLSAEFVALDLADLATVTKTAETLLGRLHQLDILINNAGLLPPHVRTTTHDGFELALGISFYGHFALAAQLLPLLLAAPTARVVTLSSIAHAGAVLDTEDPKGLRDYDATRAYARSKLAGLLFARELQAQSQAAGAAVISVAAHPGIARTPIGSNWEQHPSRNWRGRLAQAAMHFAMRYLGQDARAGAQPIILAASTAQPSPGGFYGPAGLRQFRGPAVEVKPHRRTLARHDAAQWWRIAEAQTGLSYRWA</sequence>
<dbReference type="Proteomes" id="UP000192342">
    <property type="component" value="Unassembled WGS sequence"/>
</dbReference>
<keyword evidence="1" id="KW-0560">Oxidoreductase</keyword>
<evidence type="ECO:0000256" key="1">
    <source>
        <dbReference type="ARBA" id="ARBA00023002"/>
    </source>
</evidence>
<dbReference type="PANTHER" id="PTHR43157:SF31">
    <property type="entry name" value="PHOSPHATIDYLINOSITOL-GLYCAN BIOSYNTHESIS CLASS F PROTEIN"/>
    <property type="match status" value="1"/>
</dbReference>
<dbReference type="InterPro" id="IPR036291">
    <property type="entry name" value="NAD(P)-bd_dom_sf"/>
</dbReference>
<dbReference type="STRING" id="1317117.ATO7_12288"/>